<evidence type="ECO:0000313" key="2">
    <source>
        <dbReference type="EMBL" id="CAF4382956.1"/>
    </source>
</evidence>
<organism evidence="2 3">
    <name type="scientific">Rotaria socialis</name>
    <dbReference type="NCBI Taxonomy" id="392032"/>
    <lineage>
        <taxon>Eukaryota</taxon>
        <taxon>Metazoa</taxon>
        <taxon>Spiralia</taxon>
        <taxon>Gnathifera</taxon>
        <taxon>Rotifera</taxon>
        <taxon>Eurotatoria</taxon>
        <taxon>Bdelloidea</taxon>
        <taxon>Philodinida</taxon>
        <taxon>Philodinidae</taxon>
        <taxon>Rotaria</taxon>
    </lineage>
</organism>
<dbReference type="Pfam" id="PF05049">
    <property type="entry name" value="IIGP"/>
    <property type="match status" value="1"/>
</dbReference>
<dbReference type="Proteomes" id="UP000663873">
    <property type="component" value="Unassembled WGS sequence"/>
</dbReference>
<protein>
    <recommendedName>
        <fullName evidence="4">IRG-type G domain-containing protein</fullName>
    </recommendedName>
</protein>
<accession>A0A820N555</accession>
<dbReference type="Gene3D" id="3.40.50.300">
    <property type="entry name" value="P-loop containing nucleotide triphosphate hydrolases"/>
    <property type="match status" value="1"/>
</dbReference>
<dbReference type="InterPro" id="IPR051515">
    <property type="entry name" value="IRG"/>
</dbReference>
<dbReference type="PANTHER" id="PTHR32341:SF17">
    <property type="entry name" value="IRG-TYPE G DOMAIN-CONTAINING PROTEIN"/>
    <property type="match status" value="1"/>
</dbReference>
<keyword evidence="1" id="KW-1133">Transmembrane helix</keyword>
<evidence type="ECO:0000313" key="3">
    <source>
        <dbReference type="Proteomes" id="UP000663873"/>
    </source>
</evidence>
<keyword evidence="1" id="KW-0472">Membrane</keyword>
<name>A0A820N555_9BILA</name>
<dbReference type="EMBL" id="CAJOBP010002957">
    <property type="protein sequence ID" value="CAF4382956.1"/>
    <property type="molecule type" value="Genomic_DNA"/>
</dbReference>
<dbReference type="GO" id="GO:0005525">
    <property type="term" value="F:GTP binding"/>
    <property type="evidence" value="ECO:0007669"/>
    <property type="project" value="InterPro"/>
</dbReference>
<feature type="transmembrane region" description="Helical" evidence="1">
    <location>
        <begin position="177"/>
        <end position="198"/>
    </location>
</feature>
<dbReference type="AlphaFoldDB" id="A0A820N555"/>
<evidence type="ECO:0000256" key="1">
    <source>
        <dbReference type="SAM" id="Phobius"/>
    </source>
</evidence>
<proteinExistence type="predicted"/>
<dbReference type="InterPro" id="IPR027417">
    <property type="entry name" value="P-loop_NTPase"/>
</dbReference>
<dbReference type="SUPFAM" id="SSF52540">
    <property type="entry name" value="P-loop containing nucleoside triphosphate hydrolases"/>
    <property type="match status" value="1"/>
</dbReference>
<reference evidence="2" key="1">
    <citation type="submission" date="2021-02" db="EMBL/GenBank/DDBJ databases">
        <authorList>
            <person name="Nowell W R."/>
        </authorList>
    </citation>
    <scope>NUCLEOTIDE SEQUENCE</scope>
</reference>
<dbReference type="GO" id="GO:0003924">
    <property type="term" value="F:GTPase activity"/>
    <property type="evidence" value="ECO:0007669"/>
    <property type="project" value="TreeGrafter"/>
</dbReference>
<sequence length="228" mass="24911">MTASNSSQQSVDNDLVDVSEEDKIAAQKYLSENGIRGIEGFLAERLDAWRKCPLSIAITGESGSAKDEGAAKVGVVETTRIILSYSHPSYPNLVFYDLPGVGTLEFKQSTYLSQKQLGLDDESLARIAEIHHIPLYVLKDELQKILPAHFFTAVPEFVVSLVKRQAVGTATEEVLRYVPYVGSAICATVSFTIILSVLTNLLNVMETAALTLIDIVAERSVSDDEDET</sequence>
<evidence type="ECO:0008006" key="4">
    <source>
        <dbReference type="Google" id="ProtNLM"/>
    </source>
</evidence>
<comment type="caution">
    <text evidence="2">The sequence shown here is derived from an EMBL/GenBank/DDBJ whole genome shotgun (WGS) entry which is preliminary data.</text>
</comment>
<gene>
    <name evidence="2" type="ORF">UJA718_LOCUS17888</name>
</gene>
<dbReference type="GO" id="GO:0016020">
    <property type="term" value="C:membrane"/>
    <property type="evidence" value="ECO:0007669"/>
    <property type="project" value="InterPro"/>
</dbReference>
<keyword evidence="3" id="KW-1185">Reference proteome</keyword>
<dbReference type="PANTHER" id="PTHR32341">
    <property type="entry name" value="INTERFERON-INDUCIBLE GTPASE"/>
    <property type="match status" value="1"/>
</dbReference>
<keyword evidence="1" id="KW-0812">Transmembrane</keyword>
<dbReference type="InterPro" id="IPR007743">
    <property type="entry name" value="Immunity-related_GTPase-like"/>
</dbReference>